<dbReference type="EMBL" id="RKRA01000001">
    <property type="protein sequence ID" value="RPF27480.1"/>
    <property type="molecule type" value="Genomic_DNA"/>
</dbReference>
<evidence type="ECO:0000313" key="2">
    <source>
        <dbReference type="Proteomes" id="UP000280726"/>
    </source>
</evidence>
<dbReference type="OrthoDB" id="9770427at2"/>
<organism evidence="1 2">
    <name type="scientific">Georgenia muralis</name>
    <dbReference type="NCBI Taxonomy" id="154117"/>
    <lineage>
        <taxon>Bacteria</taxon>
        <taxon>Bacillati</taxon>
        <taxon>Actinomycetota</taxon>
        <taxon>Actinomycetes</taxon>
        <taxon>Micrococcales</taxon>
        <taxon>Bogoriellaceae</taxon>
        <taxon>Georgenia</taxon>
    </lineage>
</organism>
<proteinExistence type="predicted"/>
<reference evidence="1 2" key="1">
    <citation type="submission" date="2018-11" db="EMBL/GenBank/DDBJ databases">
        <title>Sequencing the genomes of 1000 actinobacteria strains.</title>
        <authorList>
            <person name="Klenk H.-P."/>
        </authorList>
    </citation>
    <scope>NUCLEOTIDE SEQUENCE [LARGE SCALE GENOMIC DNA]</scope>
    <source>
        <strain evidence="1 2">DSM 14418</strain>
    </source>
</reference>
<protein>
    <recommendedName>
        <fullName evidence="3">Alpha/beta hydrolase family protein</fullName>
    </recommendedName>
</protein>
<gene>
    <name evidence="1" type="ORF">EDD32_1966</name>
</gene>
<accession>A0A3N4Z8F1</accession>
<name>A0A3N4Z8F1_9MICO</name>
<evidence type="ECO:0000313" key="1">
    <source>
        <dbReference type="EMBL" id="RPF27480.1"/>
    </source>
</evidence>
<keyword evidence="2" id="KW-1185">Reference proteome</keyword>
<dbReference type="AlphaFoldDB" id="A0A3N4Z8F1"/>
<dbReference type="Proteomes" id="UP000280726">
    <property type="component" value="Unassembled WGS sequence"/>
</dbReference>
<dbReference type="SUPFAM" id="SSF53474">
    <property type="entry name" value="alpha/beta-Hydrolases"/>
    <property type="match status" value="1"/>
</dbReference>
<dbReference type="Gene3D" id="3.40.50.1820">
    <property type="entry name" value="alpha/beta hydrolase"/>
    <property type="match status" value="1"/>
</dbReference>
<dbReference type="RefSeq" id="WP_123917037.1">
    <property type="nucleotide sequence ID" value="NZ_RKRA01000001.1"/>
</dbReference>
<comment type="caution">
    <text evidence="1">The sequence shown here is derived from an EMBL/GenBank/DDBJ whole genome shotgun (WGS) entry which is preliminary data.</text>
</comment>
<sequence>MSWRRALLARPRAWAADYVWATSRLVRAGAGDLAAKVRPGRGLVEIAPGAAAGRVAEGPGTPVVLLPGIFETWRFLAPLADRLRRTGHEVHVVEALGLNRRDVPAGAEAVRRYLEGRDLHDVVLVAHSKGGLVGKAAMLSPAGHRVAGMVAVATPWRGSVWAWMFPPFTSVGRLSPTARSLRTLRRDRSVDARIVSLAPAWDPHIPGRSRLAGARNVDLAAQGHFRPLGDPAVVDQILGAVAEISGETSPG</sequence>
<evidence type="ECO:0008006" key="3">
    <source>
        <dbReference type="Google" id="ProtNLM"/>
    </source>
</evidence>
<dbReference type="InterPro" id="IPR029058">
    <property type="entry name" value="AB_hydrolase_fold"/>
</dbReference>